<evidence type="ECO:0000313" key="2">
    <source>
        <dbReference type="Proteomes" id="UP000537126"/>
    </source>
</evidence>
<name>A0A846MTX3_9BACT</name>
<dbReference type="NCBIfam" id="NF047768">
    <property type="entry name" value="Clp_like_SDH"/>
    <property type="match status" value="1"/>
</dbReference>
<comment type="caution">
    <text evidence="1">The sequence shown here is derived from an EMBL/GenBank/DDBJ whole genome shotgun (WGS) entry which is preliminary data.</text>
</comment>
<dbReference type="PANTHER" id="PTHR35984">
    <property type="entry name" value="PERIPLASMIC SERINE PROTEASE"/>
    <property type="match status" value="1"/>
</dbReference>
<dbReference type="GO" id="GO:0006508">
    <property type="term" value="P:proteolysis"/>
    <property type="evidence" value="ECO:0007669"/>
    <property type="project" value="UniProtKB-KW"/>
</dbReference>
<keyword evidence="1" id="KW-0645">Protease</keyword>
<dbReference type="AlphaFoldDB" id="A0A846MTX3"/>
<protein>
    <submittedName>
        <fullName evidence="1">ClpP class serine protease</fullName>
    </submittedName>
</protein>
<dbReference type="PANTHER" id="PTHR35984:SF1">
    <property type="entry name" value="PERIPLASMIC SERINE PROTEASE"/>
    <property type="match status" value="1"/>
</dbReference>
<dbReference type="InterPro" id="IPR029045">
    <property type="entry name" value="ClpP/crotonase-like_dom_sf"/>
</dbReference>
<dbReference type="Proteomes" id="UP000537126">
    <property type="component" value="Unassembled WGS sequence"/>
</dbReference>
<evidence type="ECO:0000313" key="1">
    <source>
        <dbReference type="EMBL" id="NIK74881.1"/>
    </source>
</evidence>
<sequence>MGEINSLFWIILLLISFQPVISRKLLESARVRFLARLERKRNSKVILLIHRQESMSFLGFPVVKFISMEDSEEVLRALEITPPDRDIDLVLHTPGGLVLAATQIARAISRRKGKVRVIVPHYAMSGGTLIALAADEIIMSPNAVLGPLDPQLGEYPAPSLIRLKAMKDINQIDDKMLIYADVAEKATAQLQETIRELLIKNYPREKADELAKVLTEGTWTHDYPINFAKAQALGLRVSDQIPVEFMQLMTLYPQPLRTRNVEYLEPVHNNPF</sequence>
<reference evidence="1 2" key="1">
    <citation type="submission" date="2020-03" db="EMBL/GenBank/DDBJ databases">
        <title>Genomic Encyclopedia of Type Strains, Phase IV (KMG-IV): sequencing the most valuable type-strain genomes for metagenomic binning, comparative biology and taxonomic classification.</title>
        <authorList>
            <person name="Goeker M."/>
        </authorList>
    </citation>
    <scope>NUCLEOTIDE SEQUENCE [LARGE SCALE GENOMIC DNA]</scope>
    <source>
        <strain evidence="1 2">DSM 5718</strain>
    </source>
</reference>
<proteinExistence type="predicted"/>
<keyword evidence="1" id="KW-0378">Hydrolase</keyword>
<keyword evidence="2" id="KW-1185">Reference proteome</keyword>
<dbReference type="Pfam" id="PF01972">
    <property type="entry name" value="SDH_protease"/>
    <property type="match status" value="1"/>
</dbReference>
<dbReference type="Gene3D" id="3.90.226.10">
    <property type="entry name" value="2-enoyl-CoA Hydratase, Chain A, domain 1"/>
    <property type="match status" value="1"/>
</dbReference>
<dbReference type="InterPro" id="IPR002825">
    <property type="entry name" value="Pept_S49_ser-pept_pro"/>
</dbReference>
<accession>A0A846MTX3</accession>
<dbReference type="GO" id="GO:0008233">
    <property type="term" value="F:peptidase activity"/>
    <property type="evidence" value="ECO:0007669"/>
    <property type="project" value="UniProtKB-KW"/>
</dbReference>
<dbReference type="SUPFAM" id="SSF52096">
    <property type="entry name" value="ClpP/crotonase"/>
    <property type="match status" value="1"/>
</dbReference>
<organism evidence="1 2">
    <name type="scientific">Thermonema lapsum</name>
    <dbReference type="NCBI Taxonomy" id="28195"/>
    <lineage>
        <taxon>Bacteria</taxon>
        <taxon>Pseudomonadati</taxon>
        <taxon>Bacteroidota</taxon>
        <taxon>Cytophagia</taxon>
        <taxon>Cytophagales</taxon>
        <taxon>Thermonemataceae</taxon>
        <taxon>Thermonema</taxon>
    </lineage>
</organism>
<dbReference type="GO" id="GO:0016020">
    <property type="term" value="C:membrane"/>
    <property type="evidence" value="ECO:0007669"/>
    <property type="project" value="InterPro"/>
</dbReference>
<dbReference type="EMBL" id="JAASRN010000009">
    <property type="protein sequence ID" value="NIK74881.1"/>
    <property type="molecule type" value="Genomic_DNA"/>
</dbReference>
<dbReference type="RefSeq" id="WP_166921090.1">
    <property type="nucleotide sequence ID" value="NZ_JAASRN010000009.1"/>
</dbReference>
<gene>
    <name evidence="1" type="ORF">FHS56_002415</name>
</gene>